<dbReference type="InterPro" id="IPR026960">
    <property type="entry name" value="RVT-Znf"/>
</dbReference>
<reference evidence="2" key="2">
    <citation type="submission" date="2020-06" db="EMBL/GenBank/DDBJ databases">
        <title>Helianthus annuus Genome sequencing and assembly Release 2.</title>
        <authorList>
            <person name="Gouzy J."/>
            <person name="Langlade N."/>
            <person name="Munos S."/>
        </authorList>
    </citation>
    <scope>NUCLEOTIDE SEQUENCE</scope>
    <source>
        <tissue evidence="2">Leaves</tissue>
    </source>
</reference>
<dbReference type="CDD" id="cd01650">
    <property type="entry name" value="RT_nLTR_like"/>
    <property type="match status" value="1"/>
</dbReference>
<organism evidence="2 3">
    <name type="scientific">Helianthus annuus</name>
    <name type="common">Common sunflower</name>
    <dbReference type="NCBI Taxonomy" id="4232"/>
    <lineage>
        <taxon>Eukaryota</taxon>
        <taxon>Viridiplantae</taxon>
        <taxon>Streptophyta</taxon>
        <taxon>Embryophyta</taxon>
        <taxon>Tracheophyta</taxon>
        <taxon>Spermatophyta</taxon>
        <taxon>Magnoliopsida</taxon>
        <taxon>eudicotyledons</taxon>
        <taxon>Gunneridae</taxon>
        <taxon>Pentapetalae</taxon>
        <taxon>asterids</taxon>
        <taxon>campanulids</taxon>
        <taxon>Asterales</taxon>
        <taxon>Asteraceae</taxon>
        <taxon>Asteroideae</taxon>
        <taxon>Heliantheae alliance</taxon>
        <taxon>Heliantheae</taxon>
        <taxon>Helianthus</taxon>
    </lineage>
</organism>
<dbReference type="PROSITE" id="PS50878">
    <property type="entry name" value="RT_POL"/>
    <property type="match status" value="1"/>
</dbReference>
<dbReference type="EC" id="2.7.7.49" evidence="2"/>
<sequence>MDVETALVNHYAMFLGKEDRVEDLNVDSLFINVIQPSEAIQMTRQVTREEIKAAMFSIGENKAPGPDGYTSAFFKKSWEIVGEEVTAAILQFFENGKLLRQVNHTILALVPKVPTPSSVLEYRPISRCNVILKCITKILTDRIKGSLGNLVNINQSAFVPGRKISDNIMLTQELMHNYHLNRGKPQCAFKIDIQKAYDTVSWSFLKTILIAFSYPQKMVTWIMTCVTSVSYSLSINGNLCGYFKGKRGLRQGDPMSPYLFTLVMEVLSLLLDQNADLNPAFRYHAQCKQQKIINVSFADDLFLFVNADTVSVKAIRDALRLFSRVSGLKPNLDKSTAYFGSVDQLVKQEILSLMPFNKGELPVRYLGVPLISSKLMYKDCKVLVDRLDKRVDNWMTKSLSFAGRLQLIKSVMSAMHIYWVSVFMLPARIVKDIEKRMRNFLWSGGSKQVSKPKVAWKTVCLPKSEGGLGIQSISDVNKALLTNHIWSLITKRESLWVRWIHSYRIKGKNFWDLPCRGSPSWGWRKLLAIRSKVRPFIWYAIGDGRQTNAWNDNWCECSMLSDFITPRRIHNAGFSMSSTVSDIVDELGAWKWPIVWFDLYPVLNNLGPPNLEQNARDKLFWKDNQGYQQQFSSSEVWNSIRNRANVVAWMELVWFGQCIPRHSFHLWLVIKNKLKTQDRMGVWEAGSATNLNLMCCPLCRHDKDSHDHLFFLCPFAMQVWNQVKDMAYMENVNASWISIMDWLEQNACSKSAQSIVSKMVVAASTYFIWQERNNRLFSQRQRSAAMIANVILHTVRLKLLSFKVGRNSKNPLTLDRWKTQVVNRDDDPG</sequence>
<keyword evidence="2" id="KW-0548">Nucleotidyltransferase</keyword>
<reference evidence="2" key="1">
    <citation type="journal article" date="2017" name="Nature">
        <title>The sunflower genome provides insights into oil metabolism, flowering and Asterid evolution.</title>
        <authorList>
            <person name="Badouin H."/>
            <person name="Gouzy J."/>
            <person name="Grassa C.J."/>
            <person name="Murat F."/>
            <person name="Staton S.E."/>
            <person name="Cottret L."/>
            <person name="Lelandais-Briere C."/>
            <person name="Owens G.L."/>
            <person name="Carrere S."/>
            <person name="Mayjonade B."/>
            <person name="Legrand L."/>
            <person name="Gill N."/>
            <person name="Kane N.C."/>
            <person name="Bowers J.E."/>
            <person name="Hubner S."/>
            <person name="Bellec A."/>
            <person name="Berard A."/>
            <person name="Berges H."/>
            <person name="Blanchet N."/>
            <person name="Boniface M.C."/>
            <person name="Brunel D."/>
            <person name="Catrice O."/>
            <person name="Chaidir N."/>
            <person name="Claudel C."/>
            <person name="Donnadieu C."/>
            <person name="Faraut T."/>
            <person name="Fievet G."/>
            <person name="Helmstetter N."/>
            <person name="King M."/>
            <person name="Knapp S.J."/>
            <person name="Lai Z."/>
            <person name="Le Paslier M.C."/>
            <person name="Lippi Y."/>
            <person name="Lorenzon L."/>
            <person name="Mandel J.R."/>
            <person name="Marage G."/>
            <person name="Marchand G."/>
            <person name="Marquand E."/>
            <person name="Bret-Mestries E."/>
            <person name="Morien E."/>
            <person name="Nambeesan S."/>
            <person name="Nguyen T."/>
            <person name="Pegot-Espagnet P."/>
            <person name="Pouilly N."/>
            <person name="Raftis F."/>
            <person name="Sallet E."/>
            <person name="Schiex T."/>
            <person name="Thomas J."/>
            <person name="Vandecasteele C."/>
            <person name="Vares D."/>
            <person name="Vear F."/>
            <person name="Vautrin S."/>
            <person name="Crespi M."/>
            <person name="Mangin B."/>
            <person name="Burke J.M."/>
            <person name="Salse J."/>
            <person name="Munos S."/>
            <person name="Vincourt P."/>
            <person name="Rieseberg L.H."/>
            <person name="Langlade N.B."/>
        </authorList>
    </citation>
    <scope>NUCLEOTIDE SEQUENCE</scope>
    <source>
        <tissue evidence="2">Leaves</tissue>
    </source>
</reference>
<dbReference type="PANTHER" id="PTHR33116">
    <property type="entry name" value="REVERSE TRANSCRIPTASE ZINC-BINDING DOMAIN-CONTAINING PROTEIN-RELATED-RELATED"/>
    <property type="match status" value="1"/>
</dbReference>
<protein>
    <submittedName>
        <fullName evidence="2">RNA-directed DNA polymerase</fullName>
        <ecNumber evidence="2">2.7.7.49</ecNumber>
    </submittedName>
</protein>
<dbReference type="Proteomes" id="UP000215914">
    <property type="component" value="Unassembled WGS sequence"/>
</dbReference>
<dbReference type="Pfam" id="PF00078">
    <property type="entry name" value="RVT_1"/>
    <property type="match status" value="1"/>
</dbReference>
<keyword evidence="2" id="KW-0695">RNA-directed DNA polymerase</keyword>
<keyword evidence="2" id="KW-0808">Transferase</keyword>
<evidence type="ECO:0000313" key="3">
    <source>
        <dbReference type="Proteomes" id="UP000215914"/>
    </source>
</evidence>
<dbReference type="Gramene" id="mRNA:HanXRQr2_Chr14g0628981">
    <property type="protein sequence ID" value="CDS:HanXRQr2_Chr14g0628981.1"/>
    <property type="gene ID" value="HanXRQr2_Chr14g0628981"/>
</dbReference>
<dbReference type="GO" id="GO:0003964">
    <property type="term" value="F:RNA-directed DNA polymerase activity"/>
    <property type="evidence" value="ECO:0007669"/>
    <property type="project" value="UniProtKB-KW"/>
</dbReference>
<dbReference type="EMBL" id="MNCJ02000329">
    <property type="protein sequence ID" value="KAF5767803.1"/>
    <property type="molecule type" value="Genomic_DNA"/>
</dbReference>
<evidence type="ECO:0000259" key="1">
    <source>
        <dbReference type="PROSITE" id="PS50878"/>
    </source>
</evidence>
<dbReference type="PANTHER" id="PTHR33116:SF76">
    <property type="entry name" value="DUF4283 DOMAIN-CONTAINING PROTEIN"/>
    <property type="match status" value="1"/>
</dbReference>
<dbReference type="AlphaFoldDB" id="A0A9K3H6I9"/>
<name>A0A9K3H6I9_HELAN</name>
<feature type="domain" description="Reverse transcriptase" evidence="1">
    <location>
        <begin position="91"/>
        <end position="370"/>
    </location>
</feature>
<evidence type="ECO:0000313" key="2">
    <source>
        <dbReference type="EMBL" id="KAF5767803.1"/>
    </source>
</evidence>
<keyword evidence="3" id="KW-1185">Reference proteome</keyword>
<dbReference type="Pfam" id="PF13966">
    <property type="entry name" value="zf-RVT"/>
    <property type="match status" value="1"/>
</dbReference>
<proteinExistence type="predicted"/>
<gene>
    <name evidence="2" type="ORF">HanXRQr2_Chr14g0628981</name>
</gene>
<comment type="caution">
    <text evidence="2">The sequence shown here is derived from an EMBL/GenBank/DDBJ whole genome shotgun (WGS) entry which is preliminary data.</text>
</comment>
<accession>A0A9K3H6I9</accession>
<dbReference type="InterPro" id="IPR043502">
    <property type="entry name" value="DNA/RNA_pol_sf"/>
</dbReference>
<dbReference type="SUPFAM" id="SSF56672">
    <property type="entry name" value="DNA/RNA polymerases"/>
    <property type="match status" value="1"/>
</dbReference>
<dbReference type="InterPro" id="IPR000477">
    <property type="entry name" value="RT_dom"/>
</dbReference>